<dbReference type="InterPro" id="IPR036322">
    <property type="entry name" value="WD40_repeat_dom_sf"/>
</dbReference>
<dbReference type="PANTHER" id="PTHR43991">
    <property type="entry name" value="WD REPEAT PROTEIN (AFU_ORTHOLOGUE AFUA_8G05640)-RELATED"/>
    <property type="match status" value="1"/>
</dbReference>
<feature type="compositionally biased region" description="Polar residues" evidence="1">
    <location>
        <begin position="54"/>
        <end position="63"/>
    </location>
</feature>
<protein>
    <submittedName>
        <fullName evidence="2">Uncharacterized protein</fullName>
    </submittedName>
</protein>
<dbReference type="InterPro" id="IPR015943">
    <property type="entry name" value="WD40/YVTN_repeat-like_dom_sf"/>
</dbReference>
<sequence>MPPLHLSEEPPAAIPWMQSSSSVPDLHPSGGARLDSTSPNGLGSSGSSDGGRSAQNTTVTYMHSSRPRSASRPRPRTDDALPQAQGKQVWSPDDDDDEDDQSDHGVPLQYYSPPDHTANAVGNMEDEEDVAPLPASPPADHDDNIDLVISATHMNSPDHPSMSIPETDYYPFGLPGGDDGESIIDPDYMDVVSMLNNHDVDMDSEDDDHAVGSPHQFQSMFSTTVPPPSLPPFGDVFGEFLAAPELPHFSNPGPPLIGAGGASNSSMPASVYQIDEAEYQAAMNIVGFELGSISPILAISGAGQPLGAPIYLPVFEHLLTNGNLLAPTNLGLDAFVSRWARQARSGMRAHGPRSKVPQIDNAQKQWKRDAFYVEYKDLNGDRCDMQGVDWQDMGVTRNEARERRLLTYHNFVNTKGADIWRPHLPDVVLPKTDNFFRFRRMEIQKNTHLAHFQLRNLTACTSRSKVFYTGKGVVHQYDPVSGKTEVALNQQESTEVPISTIDAAHGVLVSGNFNGEYVVRNLNGDYEGEEQKQTWGTLTTSPSAITNHAQVEKPRRSNVPHAYFASNDAGFRVLDIATDTIVHETMFPFPINCSAVSPDSQLRVMVGDHQDVLVIPAEGGRIQFRASSGRRHGEDGGIKIEPEQTLRAHRDHGFACAWADDGWTVATGFQDRVVTIWDARSWRRPLASIRTEMAGCRSLRFSPAGSGQRVLVAAEEADFVNIIDARTFETKQTVDVFSEIGGVAFEPEQGRELFVFLPDSTRGGILQLERCMDVNGSADEVEQYRRGPLQAREVVKSGGDGKPNSKLVWPGSYGNYRGRGYASRRPWDREAGLESASDATALPYDWPQENIAFSTRWSRQARARRRNISAALDGQAFF</sequence>
<dbReference type="PROSITE" id="PS00678">
    <property type="entry name" value="WD_REPEATS_1"/>
    <property type="match status" value="1"/>
</dbReference>
<feature type="compositionally biased region" description="Basic residues" evidence="1">
    <location>
        <begin position="65"/>
        <end position="74"/>
    </location>
</feature>
<dbReference type="PROSITE" id="PS50294">
    <property type="entry name" value="WD_REPEATS_REGION"/>
    <property type="match status" value="1"/>
</dbReference>
<evidence type="ECO:0000313" key="3">
    <source>
        <dbReference type="Proteomes" id="UP000294847"/>
    </source>
</evidence>
<evidence type="ECO:0000313" key="2">
    <source>
        <dbReference type="EMBL" id="QBZ54741.1"/>
    </source>
</evidence>
<dbReference type="EMBL" id="CP034204">
    <property type="protein sequence ID" value="QBZ54741.1"/>
    <property type="molecule type" value="Genomic_DNA"/>
</dbReference>
<dbReference type="Proteomes" id="UP000294847">
    <property type="component" value="Chromosome 1"/>
</dbReference>
<dbReference type="SUPFAM" id="SSF50978">
    <property type="entry name" value="WD40 repeat-like"/>
    <property type="match status" value="1"/>
</dbReference>
<evidence type="ECO:0000256" key="1">
    <source>
        <dbReference type="SAM" id="MobiDB-lite"/>
    </source>
</evidence>
<reference evidence="2 3" key="1">
    <citation type="journal article" date="2019" name="Mol. Biol. Evol.">
        <title>Blast fungal genomes show frequent chromosomal changes, gene gains and losses, and effector gene turnover.</title>
        <authorList>
            <person name="Gomez Luciano L.B."/>
            <person name="Jason Tsai I."/>
            <person name="Chuma I."/>
            <person name="Tosa Y."/>
            <person name="Chen Y.H."/>
            <person name="Li J.Y."/>
            <person name="Li M.Y."/>
            <person name="Jade Lu M.Y."/>
            <person name="Nakayashiki H."/>
            <person name="Li W.H."/>
        </authorList>
    </citation>
    <scope>NUCLEOTIDE SEQUENCE [LARGE SCALE GENOMIC DNA]</scope>
    <source>
        <strain evidence="2">MZ5-1-6</strain>
    </source>
</reference>
<gene>
    <name evidence="2" type="ORF">PoMZ_10450</name>
</gene>
<dbReference type="InterPro" id="IPR001680">
    <property type="entry name" value="WD40_rpt"/>
</dbReference>
<dbReference type="SMART" id="SM00320">
    <property type="entry name" value="WD40"/>
    <property type="match status" value="1"/>
</dbReference>
<dbReference type="Gene3D" id="2.130.10.10">
    <property type="entry name" value="YVTN repeat-like/Quinoprotein amine dehydrogenase"/>
    <property type="match status" value="1"/>
</dbReference>
<dbReference type="PROSITE" id="PS50082">
    <property type="entry name" value="WD_REPEATS_2"/>
    <property type="match status" value="1"/>
</dbReference>
<organism evidence="2 3">
    <name type="scientific">Pyricularia oryzae</name>
    <name type="common">Rice blast fungus</name>
    <name type="synonym">Magnaporthe oryzae</name>
    <dbReference type="NCBI Taxonomy" id="318829"/>
    <lineage>
        <taxon>Eukaryota</taxon>
        <taxon>Fungi</taxon>
        <taxon>Dikarya</taxon>
        <taxon>Ascomycota</taxon>
        <taxon>Pezizomycotina</taxon>
        <taxon>Sordariomycetes</taxon>
        <taxon>Sordariomycetidae</taxon>
        <taxon>Magnaporthales</taxon>
        <taxon>Pyriculariaceae</taxon>
        <taxon>Pyricularia</taxon>
    </lineage>
</organism>
<name>A0A4P7MZY6_PYROR</name>
<proteinExistence type="predicted"/>
<dbReference type="AlphaFoldDB" id="A0A4P7MZY6"/>
<dbReference type="InterPro" id="IPR019775">
    <property type="entry name" value="WD40_repeat_CS"/>
</dbReference>
<dbReference type="VEuPathDB" id="FungiDB:M_BR32_EuGene_00079721"/>
<feature type="compositionally biased region" description="Acidic residues" evidence="1">
    <location>
        <begin position="92"/>
        <end position="101"/>
    </location>
</feature>
<dbReference type="PANTHER" id="PTHR43991:SF12">
    <property type="entry name" value="WD REPEAT PROTEIN (AFU_ORTHOLOGUE AFUA_8G05640)"/>
    <property type="match status" value="1"/>
</dbReference>
<feature type="compositionally biased region" description="Low complexity" evidence="1">
    <location>
        <begin position="36"/>
        <end position="53"/>
    </location>
</feature>
<accession>A0A4P7MZY6</accession>
<feature type="region of interest" description="Disordered" evidence="1">
    <location>
        <begin position="1"/>
        <end position="133"/>
    </location>
</feature>